<keyword evidence="6" id="KW-1185">Reference proteome</keyword>
<dbReference type="GO" id="GO:0005634">
    <property type="term" value="C:nucleus"/>
    <property type="evidence" value="ECO:0007669"/>
    <property type="project" value="UniProtKB-SubCell"/>
</dbReference>
<evidence type="ECO:0000256" key="1">
    <source>
        <dbReference type="ARBA" id="ARBA00004123"/>
    </source>
</evidence>
<protein>
    <submittedName>
        <fullName evidence="5">Cnd1 domain-containing protein</fullName>
    </submittedName>
</protein>
<feature type="region of interest" description="Disordered" evidence="3">
    <location>
        <begin position="1"/>
        <end position="20"/>
    </location>
</feature>
<keyword evidence="2" id="KW-0539">Nucleus</keyword>
<evidence type="ECO:0000313" key="5">
    <source>
        <dbReference type="EMBL" id="GAV76894.1"/>
    </source>
</evidence>
<organism evidence="5 6">
    <name type="scientific">Cephalotus follicularis</name>
    <name type="common">Albany pitcher plant</name>
    <dbReference type="NCBI Taxonomy" id="3775"/>
    <lineage>
        <taxon>Eukaryota</taxon>
        <taxon>Viridiplantae</taxon>
        <taxon>Streptophyta</taxon>
        <taxon>Embryophyta</taxon>
        <taxon>Tracheophyta</taxon>
        <taxon>Spermatophyta</taxon>
        <taxon>Magnoliopsida</taxon>
        <taxon>eudicotyledons</taxon>
        <taxon>Gunneridae</taxon>
        <taxon>Pentapetalae</taxon>
        <taxon>rosids</taxon>
        <taxon>fabids</taxon>
        <taxon>Oxalidales</taxon>
        <taxon>Cephalotaceae</taxon>
        <taxon>Cephalotus</taxon>
    </lineage>
</organism>
<dbReference type="InterPro" id="IPR011989">
    <property type="entry name" value="ARM-like"/>
</dbReference>
<dbReference type="GO" id="GO:0005768">
    <property type="term" value="C:endosome"/>
    <property type="evidence" value="ECO:0007669"/>
    <property type="project" value="TreeGrafter"/>
</dbReference>
<sequence>MEHQVTSTCPESLNLSPDNPLSPQTLASFRSLIINPNTPDSTLSSLLETLTRSLKLTRDSLAPHHALKLLTDLAIHHPHFSTLVFHSVRSFSLSTVSTRLATEALDSLVSIADHNKELITAFNELGDQFFVSLCFGPSLSARSWILRNADRFGVRPSLLLTVFLGFTEDPYPHVRRDALYGLVCLCRSSDARVIEDSEVIEGCYRRAVELLCDHEDYVRRAAVCVVSEWGKMLVDFTQEESKVCLSNAVFIQLCSMVRDMNMEVRLEAFDALKKIGMVSESVLLQTLSKKVLATTKEKKSHGQRTAECFEISSSNAAGAFVHGLEDEFHEVRMSACIALRTLTILSAKFAGEALNLLMDMLNDESVVVRLQALETMHHMATCKCLKVQGIHMHRFLGSLFDNNAFIRSTSRKILKLLNLPDLKFFKLSVDSLLENLATYPEDEADIFSVLFYIGQIHGNFAACIIKEVFQEIEPDTEGKLSFDGARVAAFLVIAISVPLSHKQSFHCIPPTVFSYAVTFLGRISHALSDVMNQNTLLAYLTWCSRSPSSCSDFKGEEPFSPVVKGDVPNLSSTEISNPIRIPLQQTCDDSSDVQSQTWQKLKEIATLRSEFQRKEHDEVLKPLDLMLIKIKDIWPLVQSGCTSEVLRTLRVCKEEVETFTGDSLGSAGASAFVLQYLRVMKLLAKVWVHFVPNVKYWFYEVGELEFLSGKLEKRLREMRCRFLGLSTEENLHVLELILMTCLLKLSRVENCCYLTTMKNLSATVSLVKSLCEGGSVEPSNFVIEVSKTLNEIGTCTGGTYCRPFFFKMLIDFFSPGQFVLCRRLRHVKAELEAPGNSSENPLSFIPGLPVAIQLNITLHNISSENRLWLRITVGKESTQFVFLDLKVVGGCSEVRTFTFNAPFYKTPKAVSFTLRVCIGMECLFEDIQLVKGCGGPKHVLVYLCQEKDIYL</sequence>
<dbReference type="AlphaFoldDB" id="A0A1Q3C9H1"/>
<dbReference type="Pfam" id="PF25458">
    <property type="entry name" value="INTS4_C"/>
    <property type="match status" value="1"/>
</dbReference>
<evidence type="ECO:0000256" key="2">
    <source>
        <dbReference type="ARBA" id="ARBA00023242"/>
    </source>
</evidence>
<dbReference type="Proteomes" id="UP000187406">
    <property type="component" value="Unassembled WGS sequence"/>
</dbReference>
<feature type="non-terminal residue" evidence="5">
    <location>
        <position position="951"/>
    </location>
</feature>
<accession>A0A1Q3C9H1</accession>
<reference evidence="6" key="1">
    <citation type="submission" date="2016-04" db="EMBL/GenBank/DDBJ databases">
        <title>Cephalotus genome sequencing.</title>
        <authorList>
            <person name="Fukushima K."/>
            <person name="Hasebe M."/>
            <person name="Fang X."/>
        </authorList>
    </citation>
    <scope>NUCLEOTIDE SEQUENCE [LARGE SCALE GENOMIC DNA]</scope>
    <source>
        <strain evidence="6">cv. St1</strain>
    </source>
</reference>
<gene>
    <name evidence="5" type="ORF">CFOL_v3_20367</name>
</gene>
<comment type="caution">
    <text evidence="5">The sequence shown here is derived from an EMBL/GenBank/DDBJ whole genome shotgun (WGS) entry which is preliminary data.</text>
</comment>
<dbReference type="SUPFAM" id="SSF48371">
    <property type="entry name" value="ARM repeat"/>
    <property type="match status" value="1"/>
</dbReference>
<dbReference type="GO" id="GO:0010496">
    <property type="term" value="P:intercellular transport"/>
    <property type="evidence" value="ECO:0007669"/>
    <property type="project" value="TreeGrafter"/>
</dbReference>
<dbReference type="InParanoid" id="A0A1Q3C9H1"/>
<dbReference type="STRING" id="3775.A0A1Q3C9H1"/>
<dbReference type="FunCoup" id="A0A1Q3C9H1">
    <property type="interactions" value="283"/>
</dbReference>
<evidence type="ECO:0000256" key="3">
    <source>
        <dbReference type="SAM" id="MobiDB-lite"/>
    </source>
</evidence>
<dbReference type="EMBL" id="BDDD01001544">
    <property type="protein sequence ID" value="GAV76894.1"/>
    <property type="molecule type" value="Genomic_DNA"/>
</dbReference>
<feature type="domain" description="Integrator complex subunit 4/Protein SIEL C-terminal Ig-like" evidence="4">
    <location>
        <begin position="831"/>
        <end position="950"/>
    </location>
</feature>
<dbReference type="InterPro" id="IPR057412">
    <property type="entry name" value="INTS4_C"/>
</dbReference>
<dbReference type="PANTHER" id="PTHR20938">
    <property type="entry name" value="INTEGRATOR COMPLEX SUBUNIT 4"/>
    <property type="match status" value="1"/>
</dbReference>
<evidence type="ECO:0000259" key="4">
    <source>
        <dbReference type="Pfam" id="PF25458"/>
    </source>
</evidence>
<dbReference type="PANTHER" id="PTHR20938:SF0">
    <property type="entry name" value="INTEGRATOR COMPLEX SUBUNIT 4"/>
    <property type="match status" value="1"/>
</dbReference>
<name>A0A1Q3C9H1_CEPFO</name>
<evidence type="ECO:0000313" key="6">
    <source>
        <dbReference type="Proteomes" id="UP000187406"/>
    </source>
</evidence>
<dbReference type="Gene3D" id="1.25.10.10">
    <property type="entry name" value="Leucine-rich Repeat Variant"/>
    <property type="match status" value="2"/>
</dbReference>
<dbReference type="InterPro" id="IPR016024">
    <property type="entry name" value="ARM-type_fold"/>
</dbReference>
<comment type="subcellular location">
    <subcellularLocation>
        <location evidence="1">Nucleus</location>
    </subcellularLocation>
</comment>
<proteinExistence type="predicted"/>
<dbReference type="OrthoDB" id="18190at2759"/>